<comment type="caution">
    <text evidence="2">The sequence shown here is derived from an EMBL/GenBank/DDBJ whole genome shotgun (WGS) entry which is preliminary data.</text>
</comment>
<dbReference type="EMBL" id="CAUYUJ010002588">
    <property type="protein sequence ID" value="CAK0801460.1"/>
    <property type="molecule type" value="Genomic_DNA"/>
</dbReference>
<keyword evidence="3" id="KW-1185">Reference proteome</keyword>
<proteinExistence type="predicted"/>
<gene>
    <name evidence="2" type="ORF">PCOR1329_LOCUS9324</name>
</gene>
<feature type="non-terminal residue" evidence="2">
    <location>
        <position position="1"/>
    </location>
</feature>
<sequence>SHLGTITYPLPAVVCTVSPAPSVAMAPVRALALCALASAGAALQVQDSPSHTAQPDHLQRLRGEQAPQRLHRQQQGKAHRGAPEVQGVQGDRPRAGGQRAHRFLGGLSVGTFHVGNLPFAPTNLLLVPYRKGNGTMAATFYSHSFAVVHDHSEIAVVDAYDGSDRHALRIGQAGKRQTEAADLKANTVVSLTPGAYRVSMGDGSKSAQTVALAAAEGSNHVVMRVGGDDGLPAELVAFTTGQTTERSGAPRASGALLVAAAAACAALFA</sequence>
<evidence type="ECO:0000313" key="2">
    <source>
        <dbReference type="EMBL" id="CAK0801460.1"/>
    </source>
</evidence>
<dbReference type="Proteomes" id="UP001189429">
    <property type="component" value="Unassembled WGS sequence"/>
</dbReference>
<feature type="compositionally biased region" description="Basic residues" evidence="1">
    <location>
        <begin position="69"/>
        <end position="80"/>
    </location>
</feature>
<evidence type="ECO:0000313" key="3">
    <source>
        <dbReference type="Proteomes" id="UP001189429"/>
    </source>
</evidence>
<evidence type="ECO:0000256" key="1">
    <source>
        <dbReference type="SAM" id="MobiDB-lite"/>
    </source>
</evidence>
<reference evidence="2" key="1">
    <citation type="submission" date="2023-10" db="EMBL/GenBank/DDBJ databases">
        <authorList>
            <person name="Chen Y."/>
            <person name="Shah S."/>
            <person name="Dougan E. K."/>
            <person name="Thang M."/>
            <person name="Chan C."/>
        </authorList>
    </citation>
    <scope>NUCLEOTIDE SEQUENCE [LARGE SCALE GENOMIC DNA]</scope>
</reference>
<feature type="region of interest" description="Disordered" evidence="1">
    <location>
        <begin position="66"/>
        <end position="97"/>
    </location>
</feature>
<protein>
    <submittedName>
        <fullName evidence="2">Uncharacterized protein</fullName>
    </submittedName>
</protein>
<organism evidence="2 3">
    <name type="scientific">Prorocentrum cordatum</name>
    <dbReference type="NCBI Taxonomy" id="2364126"/>
    <lineage>
        <taxon>Eukaryota</taxon>
        <taxon>Sar</taxon>
        <taxon>Alveolata</taxon>
        <taxon>Dinophyceae</taxon>
        <taxon>Prorocentrales</taxon>
        <taxon>Prorocentraceae</taxon>
        <taxon>Prorocentrum</taxon>
    </lineage>
</organism>
<name>A0ABN9Q6R0_9DINO</name>
<accession>A0ABN9Q6R0</accession>